<dbReference type="RefSeq" id="WP_201939071.1">
    <property type="nucleotide sequence ID" value="NZ_JAERSG010000005.1"/>
</dbReference>
<feature type="region of interest" description="Disordered" evidence="1">
    <location>
        <begin position="145"/>
        <end position="168"/>
    </location>
</feature>
<protein>
    <recommendedName>
        <fullName evidence="4">DUF4238 domain-containing protein</fullName>
    </recommendedName>
</protein>
<keyword evidence="3" id="KW-1185">Reference proteome</keyword>
<gene>
    <name evidence="2" type="ORF">JI751_16675</name>
</gene>
<reference evidence="2 3" key="1">
    <citation type="submission" date="2021-01" db="EMBL/GenBank/DDBJ databases">
        <title>Genome seq and assembly of Nocardiodes sp. G10.</title>
        <authorList>
            <person name="Chhetri G."/>
        </authorList>
    </citation>
    <scope>NUCLEOTIDE SEQUENCE [LARGE SCALE GENOMIC DNA]</scope>
    <source>
        <strain evidence="2 3">G10</strain>
    </source>
</reference>
<evidence type="ECO:0008006" key="4">
    <source>
        <dbReference type="Google" id="ProtNLM"/>
    </source>
</evidence>
<dbReference type="EMBL" id="JAERSG010000005">
    <property type="protein sequence ID" value="MBL0749257.1"/>
    <property type="molecule type" value="Genomic_DNA"/>
</dbReference>
<sequence length="271" mass="29993">MNILPADAAHSGTWTFLTLVVFPDLAWARFPDLHESRVLGGPRNALRRTWMRQHVLGDLHSEPRNPLGEDELVGLFERSALARNRRLVRAVAREVLSSETSSRSDFARQLYKRITHLTGPLLLDSLTDHQLSALVTAAANGEQWPAIDDASGAPSEGAHDTATPAPRTTTAGDLVLEFHREAVELSRRILAETAYRPSQLLVMLNEQGGVETARQIVGQPQPSSGFMALMDLGRLDLAFENLVLDASYRGLFSEDLVTLAEERMAVYRAYK</sequence>
<accession>A0ABS1LE98</accession>
<evidence type="ECO:0000256" key="1">
    <source>
        <dbReference type="SAM" id="MobiDB-lite"/>
    </source>
</evidence>
<evidence type="ECO:0000313" key="3">
    <source>
        <dbReference type="Proteomes" id="UP000636918"/>
    </source>
</evidence>
<proteinExistence type="predicted"/>
<evidence type="ECO:0000313" key="2">
    <source>
        <dbReference type="EMBL" id="MBL0749257.1"/>
    </source>
</evidence>
<dbReference type="Proteomes" id="UP000636918">
    <property type="component" value="Unassembled WGS sequence"/>
</dbReference>
<comment type="caution">
    <text evidence="2">The sequence shown here is derived from an EMBL/GenBank/DDBJ whole genome shotgun (WGS) entry which is preliminary data.</text>
</comment>
<dbReference type="Pfam" id="PF19866">
    <property type="entry name" value="DUF6339"/>
    <property type="match status" value="1"/>
</dbReference>
<name>A0ABS1LE98_9ACTN</name>
<dbReference type="InterPro" id="IPR045920">
    <property type="entry name" value="DUF6339"/>
</dbReference>
<organism evidence="2 3">
    <name type="scientific">Nocardioides baculatus</name>
    <dbReference type="NCBI Taxonomy" id="2801337"/>
    <lineage>
        <taxon>Bacteria</taxon>
        <taxon>Bacillati</taxon>
        <taxon>Actinomycetota</taxon>
        <taxon>Actinomycetes</taxon>
        <taxon>Propionibacteriales</taxon>
        <taxon>Nocardioidaceae</taxon>
        <taxon>Nocardioides</taxon>
    </lineage>
</organism>